<evidence type="ECO:0000313" key="3">
    <source>
        <dbReference type="Proteomes" id="UP000054495"/>
    </source>
</evidence>
<accession>A0A0D6M826</accession>
<dbReference type="InterPro" id="IPR002466">
    <property type="entry name" value="A_deamin"/>
</dbReference>
<proteinExistence type="predicted"/>
<dbReference type="GO" id="GO:0006382">
    <property type="term" value="P:adenosine to inosine editing"/>
    <property type="evidence" value="ECO:0007669"/>
    <property type="project" value="TreeGrafter"/>
</dbReference>
<keyword evidence="3" id="KW-1185">Reference proteome</keyword>
<dbReference type="GO" id="GO:0005737">
    <property type="term" value="C:cytoplasm"/>
    <property type="evidence" value="ECO:0007669"/>
    <property type="project" value="TreeGrafter"/>
</dbReference>
<sequence length="342" mass="39100">MTVNAVTETLPEDVQEMMARTRKNPISVFLEMYMQIFKFFFVTSVRIGNIEVKGLPHRTKKVAKMDCFVKGIKILCDQFSVEIAKSSRDLEFKQESTFFELLRKHTYSKFYKFLYAQTMLYAKNPAKSIFVKNAKSGKLALRKGLSFHMFVNTAPCGDARVYTLNDTTLVNANEAETNSLLRFKIYLSSVSVADKADQKRMERALYGRLDGFKPPAPFHLNKHYIGRCQDDGNSREATAGSPISVNWNLADDSVEVLRTTYGRIEATEAKEVSRLSKKEMSVLFKKVCDCLGLPVPEGFTYENLKVHCKDYQQGKLALESWLRENKLGMWQSKPDEVSMFTV</sequence>
<dbReference type="PANTHER" id="PTHR10910:SF62">
    <property type="entry name" value="AT07585P-RELATED"/>
    <property type="match status" value="1"/>
</dbReference>
<dbReference type="EMBL" id="KE124878">
    <property type="protein sequence ID" value="EPB76027.1"/>
    <property type="molecule type" value="Genomic_DNA"/>
</dbReference>
<dbReference type="GO" id="GO:0005730">
    <property type="term" value="C:nucleolus"/>
    <property type="evidence" value="ECO:0007669"/>
    <property type="project" value="TreeGrafter"/>
</dbReference>
<protein>
    <recommendedName>
        <fullName evidence="1">A to I editase domain-containing protein</fullName>
    </recommendedName>
</protein>
<dbReference type="PANTHER" id="PTHR10910">
    <property type="entry name" value="EUKARYOTE SPECIFIC DSRNA BINDING PROTEIN"/>
    <property type="match status" value="1"/>
</dbReference>
<gene>
    <name evidence="2" type="ORF">ANCCEY_04873</name>
</gene>
<organism evidence="2 3">
    <name type="scientific">Ancylostoma ceylanicum</name>
    <dbReference type="NCBI Taxonomy" id="53326"/>
    <lineage>
        <taxon>Eukaryota</taxon>
        <taxon>Metazoa</taxon>
        <taxon>Ecdysozoa</taxon>
        <taxon>Nematoda</taxon>
        <taxon>Chromadorea</taxon>
        <taxon>Rhabditida</taxon>
        <taxon>Rhabditina</taxon>
        <taxon>Rhabditomorpha</taxon>
        <taxon>Strongyloidea</taxon>
        <taxon>Ancylostomatidae</taxon>
        <taxon>Ancylostomatinae</taxon>
        <taxon>Ancylostoma</taxon>
    </lineage>
</organism>
<name>A0A0D6M826_9BILA</name>
<evidence type="ECO:0000313" key="2">
    <source>
        <dbReference type="EMBL" id="EPB76027.1"/>
    </source>
</evidence>
<dbReference type="GO" id="GO:0006396">
    <property type="term" value="P:RNA processing"/>
    <property type="evidence" value="ECO:0007669"/>
    <property type="project" value="InterPro"/>
</dbReference>
<dbReference type="AlphaFoldDB" id="A0A0D6M826"/>
<dbReference type="Pfam" id="PF02137">
    <property type="entry name" value="A_deamin"/>
    <property type="match status" value="2"/>
</dbReference>
<dbReference type="GO" id="GO:0003725">
    <property type="term" value="F:double-stranded RNA binding"/>
    <property type="evidence" value="ECO:0007669"/>
    <property type="project" value="TreeGrafter"/>
</dbReference>
<feature type="domain" description="A to I editase" evidence="1">
    <location>
        <begin position="110"/>
        <end position="166"/>
    </location>
</feature>
<dbReference type="GO" id="GO:0008251">
    <property type="term" value="F:tRNA-specific adenosine deaminase activity"/>
    <property type="evidence" value="ECO:0007669"/>
    <property type="project" value="TreeGrafter"/>
</dbReference>
<dbReference type="GO" id="GO:0003726">
    <property type="term" value="F:double-stranded RNA adenosine deaminase activity"/>
    <property type="evidence" value="ECO:0007669"/>
    <property type="project" value="TreeGrafter"/>
</dbReference>
<feature type="domain" description="A to I editase" evidence="1">
    <location>
        <begin position="185"/>
        <end position="340"/>
    </location>
</feature>
<dbReference type="SMART" id="SM00552">
    <property type="entry name" value="ADEAMc"/>
    <property type="match status" value="1"/>
</dbReference>
<evidence type="ECO:0000259" key="1">
    <source>
        <dbReference type="PROSITE" id="PS50141"/>
    </source>
</evidence>
<reference evidence="2 3" key="1">
    <citation type="submission" date="2013-05" db="EMBL/GenBank/DDBJ databases">
        <title>Draft genome of the parasitic nematode Anyclostoma ceylanicum.</title>
        <authorList>
            <person name="Mitreva M."/>
        </authorList>
    </citation>
    <scope>NUCLEOTIDE SEQUENCE [LARGE SCALE GENOMIC DNA]</scope>
</reference>
<dbReference type="Proteomes" id="UP000054495">
    <property type="component" value="Unassembled WGS sequence"/>
</dbReference>
<dbReference type="PROSITE" id="PS50141">
    <property type="entry name" value="A_DEAMIN_EDITASE"/>
    <property type="match status" value="2"/>
</dbReference>